<proteinExistence type="predicted"/>
<gene>
    <name evidence="1" type="ORF">JJB97_11970</name>
</gene>
<comment type="caution">
    <text evidence="1">The sequence shown here is derived from an EMBL/GenBank/DDBJ whole genome shotgun (WGS) entry which is preliminary data.</text>
</comment>
<evidence type="ECO:0000313" key="1">
    <source>
        <dbReference type="EMBL" id="MBK4716025.1"/>
    </source>
</evidence>
<protein>
    <submittedName>
        <fullName evidence="1">Uncharacterized protein</fullName>
    </submittedName>
</protein>
<evidence type="ECO:0000313" key="2">
    <source>
        <dbReference type="Proteomes" id="UP000659047"/>
    </source>
</evidence>
<dbReference type="RefSeq" id="WP_238714238.1">
    <property type="nucleotide sequence ID" value="NZ_JAEPBH010000030.1"/>
</dbReference>
<sequence>MYKIYVIKQRRGGSERVAGSQTSTYSPDIAIAAFRAAYSDPRWQSPEYLLLLTQSHQQRAAFRFGSSPGERDYIAPDQEILL</sequence>
<accession>A0A8K0XWZ6</accession>
<keyword evidence="2" id="KW-1185">Reference proteome</keyword>
<reference evidence="1" key="1">
    <citation type="submission" date="2021-01" db="EMBL/GenBank/DDBJ databases">
        <title>Intestinitalea alba gen. nov., sp. nov., a novel genus of the family Enterobacteriaceae, isolated from the gut of the plastic-eating mealworm Tenebrio molitor L.</title>
        <authorList>
            <person name="Yang Y."/>
        </authorList>
    </citation>
    <scope>NUCLEOTIDE SEQUENCE</scope>
    <source>
        <strain evidence="1">BIT-L3</strain>
    </source>
</reference>
<dbReference type="EMBL" id="JAEPBH010000030">
    <property type="protein sequence ID" value="MBK4716025.1"/>
    <property type="molecule type" value="Genomic_DNA"/>
</dbReference>
<name>A0A8K0XWZ6_9ENTR</name>
<dbReference type="Proteomes" id="UP000659047">
    <property type="component" value="Unassembled WGS sequence"/>
</dbReference>
<organism evidence="1 2">
    <name type="scientific">Tenebrionibacter intestinalis</name>
    <dbReference type="NCBI Taxonomy" id="2799638"/>
    <lineage>
        <taxon>Bacteria</taxon>
        <taxon>Pseudomonadati</taxon>
        <taxon>Pseudomonadota</taxon>
        <taxon>Gammaproteobacteria</taxon>
        <taxon>Enterobacterales</taxon>
        <taxon>Enterobacteriaceae</taxon>
        <taxon>Tenebrionibacter/Tenebrionicola group</taxon>
        <taxon>Tenebrionibacter</taxon>
    </lineage>
</organism>
<dbReference type="AlphaFoldDB" id="A0A8K0XWZ6"/>